<name>A0A5J4XAQ0_9EUKA</name>
<feature type="region of interest" description="Disordered" evidence="1">
    <location>
        <begin position="833"/>
        <end position="898"/>
    </location>
</feature>
<feature type="compositionally biased region" description="Low complexity" evidence="1">
    <location>
        <begin position="758"/>
        <end position="772"/>
    </location>
</feature>
<gene>
    <name evidence="3" type="ORF">EZS28_000481</name>
</gene>
<dbReference type="GO" id="GO:0030686">
    <property type="term" value="C:90S preribosome"/>
    <property type="evidence" value="ECO:0007669"/>
    <property type="project" value="TreeGrafter"/>
</dbReference>
<feature type="compositionally biased region" description="Basic and acidic residues" evidence="1">
    <location>
        <begin position="864"/>
        <end position="878"/>
    </location>
</feature>
<feature type="compositionally biased region" description="Acidic residues" evidence="1">
    <location>
        <begin position="940"/>
        <end position="949"/>
    </location>
</feature>
<dbReference type="Proteomes" id="UP000324800">
    <property type="component" value="Unassembled WGS sequence"/>
</dbReference>
<feature type="compositionally biased region" description="Basic and acidic residues" evidence="1">
    <location>
        <begin position="677"/>
        <end position="738"/>
    </location>
</feature>
<evidence type="ECO:0000256" key="1">
    <source>
        <dbReference type="SAM" id="MobiDB-lite"/>
    </source>
</evidence>
<feature type="compositionally biased region" description="Acidic residues" evidence="1">
    <location>
        <begin position="596"/>
        <end position="654"/>
    </location>
</feature>
<organism evidence="3 4">
    <name type="scientific">Streblomastix strix</name>
    <dbReference type="NCBI Taxonomy" id="222440"/>
    <lineage>
        <taxon>Eukaryota</taxon>
        <taxon>Metamonada</taxon>
        <taxon>Preaxostyla</taxon>
        <taxon>Oxymonadida</taxon>
        <taxon>Streblomastigidae</taxon>
        <taxon>Streblomastix</taxon>
    </lineage>
</organism>
<feature type="compositionally biased region" description="Acidic residues" evidence="1">
    <location>
        <begin position="464"/>
        <end position="475"/>
    </location>
</feature>
<dbReference type="PANTHER" id="PTHR14927">
    <property type="entry name" value="NUCLEOLAR PROTEIN 10"/>
    <property type="match status" value="1"/>
</dbReference>
<sequence>MLQQTRSSSFKPDIAHKFGKQRISYSTPAAKIYNLTSGNESNIELIQDLEFSTKSSCAKYTRDGRYLMVSGAYPPVIRCYDLFQLSMKFERRIAKDIQQFQIISEDYSKVAILHVERSIELHNQGGSFFKIRIPKIGRDMTFVPHTSDLVVASICDEVFRLNLSRGQFLESYHAHPYLDSANCVKYSPMHPLVVVGGDTGAIVSFDTRNRKLVSAISIGERRGGVHSLRFSDNGFTLAAGTGDGSVLLFDIRGATPFLEKKHLSSNPVTDIKFQDGSKMIVSVDARAVRIWDSGDGIGTTLGTIETPDDAAHACVQDRNGIVFVSGRFKKVGVYYAPILGMAPWWCYSVDVVGANAAQELYTQAASSSQQSSLTTSADSLTFLPSSSSSSLLLDSGTKQSSFSTPSQAAAAASIRGKTIGAAEATAGENEIFIDREELDRLGLANSLQLGVMLRPFMHEREFEYESDEDEEEDEEGSKKKKKNQENKQLSKKIAEAMESRITKTHRVLPKRINDEQKDENMEKGKLKSGKLKEKEENEDKMKKDDRFSSLNKDKRFEVDKTNDEYLRRHFIEARKIKEQEREKKEKQKRRERGEIVSEDEQEDNEEEDDDDEEEEEEDLEISDSDINEEDIFNEDDINEDEDMDESESDSDEGWEIEKVIEEGDEDEEDNSDEQEEIERMKAKMEKKLERIQQTNEKDKIEKKDENTNLQKESVKIKKDKHKENQNQKEEENKHMKQEEYDDDEPIVISGHNLFNSLQIPNITSQQIPSQQSKKQERNDKQKDSNRKKPNQNEKESINNKDKQKEGYSNIQTLKRQMQIMKEMSIEEKMLLQSQQLQQLQQQQYTNNEFQQKDQSKSIQQSFKQEFDNQEKIGRDNKGQQKQKNNFKDQKTKSIKEQRRDFTDLASYATASLVPSFSLQNQSGYDSVREGTFTMEIKEGQDDDDEEEDIDAMKPMKKKKRKRKEEQRIEKDNQDELRQRRGVQSLHLRRLKELGAIRHNRKK</sequence>
<dbReference type="PANTHER" id="PTHR14927:SF0">
    <property type="entry name" value="NUCLEOLAR PROTEIN 10"/>
    <property type="match status" value="1"/>
</dbReference>
<dbReference type="AlphaFoldDB" id="A0A5J4XAQ0"/>
<dbReference type="GO" id="GO:0032040">
    <property type="term" value="C:small-subunit processome"/>
    <property type="evidence" value="ECO:0007669"/>
    <property type="project" value="TreeGrafter"/>
</dbReference>
<dbReference type="Gene3D" id="2.130.10.10">
    <property type="entry name" value="YVTN repeat-like/Quinoprotein amine dehydrogenase"/>
    <property type="match status" value="1"/>
</dbReference>
<feature type="region of interest" description="Disordered" evidence="1">
    <location>
        <begin position="929"/>
        <end position="983"/>
    </location>
</feature>
<dbReference type="InterPro" id="IPR015943">
    <property type="entry name" value="WD40/YVTN_repeat-like_dom_sf"/>
</dbReference>
<evidence type="ECO:0000259" key="2">
    <source>
        <dbReference type="Pfam" id="PF23098"/>
    </source>
</evidence>
<protein>
    <submittedName>
        <fullName evidence="3">Putative Nucleolar protein 10</fullName>
    </submittedName>
</protein>
<feature type="compositionally biased region" description="Acidic residues" evidence="1">
    <location>
        <begin position="662"/>
        <end position="676"/>
    </location>
</feature>
<comment type="caution">
    <text evidence="3">The sequence shown here is derived from an EMBL/GenBank/DDBJ whole genome shotgun (WGS) entry which is preliminary data.</text>
</comment>
<evidence type="ECO:0000313" key="4">
    <source>
        <dbReference type="Proteomes" id="UP000324800"/>
    </source>
</evidence>
<feature type="compositionally biased region" description="Basic and acidic residues" evidence="1">
    <location>
        <begin position="885"/>
        <end position="898"/>
    </location>
</feature>
<dbReference type="InterPro" id="IPR036322">
    <property type="entry name" value="WD40_repeat_dom_sf"/>
</dbReference>
<feature type="region of interest" description="Disordered" evidence="1">
    <location>
        <begin position="463"/>
        <end position="810"/>
    </location>
</feature>
<evidence type="ECO:0000313" key="3">
    <source>
        <dbReference type="EMBL" id="KAA6403992.1"/>
    </source>
</evidence>
<dbReference type="SUPFAM" id="SSF50978">
    <property type="entry name" value="WD40 repeat-like"/>
    <property type="match status" value="1"/>
</dbReference>
<dbReference type="Pfam" id="PF23098">
    <property type="entry name" value="Beta-prop_NOL10_N"/>
    <property type="match status" value="1"/>
</dbReference>
<dbReference type="SMART" id="SM00320">
    <property type="entry name" value="WD40"/>
    <property type="match status" value="4"/>
</dbReference>
<dbReference type="GO" id="GO:0000462">
    <property type="term" value="P:maturation of SSU-rRNA from tricistronic rRNA transcript (SSU-rRNA, 5.8S rRNA, LSU-rRNA)"/>
    <property type="evidence" value="ECO:0007669"/>
    <property type="project" value="TreeGrafter"/>
</dbReference>
<feature type="compositionally biased region" description="Low complexity" evidence="1">
    <location>
        <begin position="833"/>
        <end position="843"/>
    </location>
</feature>
<dbReference type="OrthoDB" id="273340at2759"/>
<dbReference type="InterPro" id="IPR040382">
    <property type="entry name" value="NOL10/Enp2"/>
</dbReference>
<reference evidence="3 4" key="1">
    <citation type="submission" date="2019-03" db="EMBL/GenBank/DDBJ databases">
        <title>Single cell metagenomics reveals metabolic interactions within the superorganism composed of flagellate Streblomastix strix and complex community of Bacteroidetes bacteria on its surface.</title>
        <authorList>
            <person name="Treitli S.C."/>
            <person name="Kolisko M."/>
            <person name="Husnik F."/>
            <person name="Keeling P."/>
            <person name="Hampl V."/>
        </authorList>
    </citation>
    <scope>NUCLEOTIDE SEQUENCE [LARGE SCALE GENOMIC DNA]</scope>
    <source>
        <strain evidence="3">ST1C</strain>
    </source>
</reference>
<feature type="compositionally biased region" description="Basic and acidic residues" evidence="1">
    <location>
        <begin position="773"/>
        <end position="805"/>
    </location>
</feature>
<feature type="compositionally biased region" description="Basic and acidic residues" evidence="1">
    <location>
        <begin position="511"/>
        <end position="585"/>
    </location>
</feature>
<feature type="compositionally biased region" description="Basic and acidic residues" evidence="1">
    <location>
        <begin position="963"/>
        <end position="978"/>
    </location>
</feature>
<proteinExistence type="predicted"/>
<feature type="domain" description="Nucleolar protein 10-like N-terminal" evidence="2">
    <location>
        <begin position="36"/>
        <end position="353"/>
    </location>
</feature>
<dbReference type="InterPro" id="IPR001680">
    <property type="entry name" value="WD40_rpt"/>
</dbReference>
<dbReference type="EMBL" id="SNRW01000039">
    <property type="protein sequence ID" value="KAA6403992.1"/>
    <property type="molecule type" value="Genomic_DNA"/>
</dbReference>
<feature type="compositionally biased region" description="Basic and acidic residues" evidence="1">
    <location>
        <begin position="492"/>
        <end position="501"/>
    </location>
</feature>
<accession>A0A5J4XAQ0</accession>
<dbReference type="InterPro" id="IPR056551">
    <property type="entry name" value="Beta-prop_NOL10_N"/>
</dbReference>